<dbReference type="EMBL" id="MN740844">
    <property type="protein sequence ID" value="QHU14602.1"/>
    <property type="molecule type" value="Genomic_DNA"/>
</dbReference>
<name>A0A6C0K969_9ZZZZ</name>
<reference evidence="1" key="1">
    <citation type="journal article" date="2020" name="Nature">
        <title>Giant virus diversity and host interactions through global metagenomics.</title>
        <authorList>
            <person name="Schulz F."/>
            <person name="Roux S."/>
            <person name="Paez-Espino D."/>
            <person name="Jungbluth S."/>
            <person name="Walsh D.A."/>
            <person name="Denef V.J."/>
            <person name="McMahon K.D."/>
            <person name="Konstantinidis K.T."/>
            <person name="Eloe-Fadrosh E.A."/>
            <person name="Kyrpides N.C."/>
            <person name="Woyke T."/>
        </authorList>
    </citation>
    <scope>NUCLEOTIDE SEQUENCE</scope>
    <source>
        <strain evidence="1">GVMAG-S-1102113-126</strain>
    </source>
</reference>
<protein>
    <submittedName>
        <fullName evidence="1">Uncharacterized protein</fullName>
    </submittedName>
</protein>
<organism evidence="1">
    <name type="scientific">viral metagenome</name>
    <dbReference type="NCBI Taxonomy" id="1070528"/>
    <lineage>
        <taxon>unclassified sequences</taxon>
        <taxon>metagenomes</taxon>
        <taxon>organismal metagenomes</taxon>
    </lineage>
</organism>
<evidence type="ECO:0000313" key="1">
    <source>
        <dbReference type="EMBL" id="QHU14602.1"/>
    </source>
</evidence>
<dbReference type="AlphaFoldDB" id="A0A6C0K969"/>
<sequence>MLSQEDKFNNSKAPIKHWNHSDYNKQSNGYYVIRTKNNDADNNMSKRLERLDKKLNKILINLDVLVNYPEVARLLRMDSFLNGGLELLKTYHTGTKSLAELEWRNSPNFFGVNYPYGVSETGSFPLGTDRFLRARSRKIYLGIRNSTPFETDKLIVHELSHTICNDVVYRAVHSDNFKKAEILMKTLWYSKNIKSL</sequence>
<proteinExistence type="predicted"/>
<accession>A0A6C0K969</accession>